<dbReference type="Gene3D" id="3.40.190.10">
    <property type="entry name" value="Periplasmic binding protein-like II"/>
    <property type="match status" value="1"/>
</dbReference>
<dbReference type="GO" id="GO:1904680">
    <property type="term" value="F:peptide transmembrane transporter activity"/>
    <property type="evidence" value="ECO:0007669"/>
    <property type="project" value="TreeGrafter"/>
</dbReference>
<evidence type="ECO:0000256" key="3">
    <source>
        <dbReference type="ARBA" id="ARBA00022729"/>
    </source>
</evidence>
<comment type="caution">
    <text evidence="5">The sequence shown here is derived from an EMBL/GenBank/DDBJ whole genome shotgun (WGS) entry which is preliminary data.</text>
</comment>
<dbReference type="SUPFAM" id="SSF53850">
    <property type="entry name" value="Periplasmic binding protein-like II"/>
    <property type="match status" value="1"/>
</dbReference>
<proteinExistence type="inferred from homology"/>
<evidence type="ECO:0000313" key="5">
    <source>
        <dbReference type="EMBL" id="KKM62929.1"/>
    </source>
</evidence>
<dbReference type="GO" id="GO:0015833">
    <property type="term" value="P:peptide transport"/>
    <property type="evidence" value="ECO:0007669"/>
    <property type="project" value="TreeGrafter"/>
</dbReference>
<dbReference type="PANTHER" id="PTHR30290">
    <property type="entry name" value="PERIPLASMIC BINDING COMPONENT OF ABC TRANSPORTER"/>
    <property type="match status" value="1"/>
</dbReference>
<keyword evidence="3" id="KW-0732">Signal</keyword>
<feature type="domain" description="Solute-binding protein family 5" evidence="4">
    <location>
        <begin position="9"/>
        <end position="267"/>
    </location>
</feature>
<feature type="non-terminal residue" evidence="5">
    <location>
        <position position="1"/>
    </location>
</feature>
<dbReference type="EMBL" id="LAZR01011198">
    <property type="protein sequence ID" value="KKM62929.1"/>
    <property type="molecule type" value="Genomic_DNA"/>
</dbReference>
<sequence>ANSTWAIIPAKVMEAYPAGLSQRAFGSGPFMMEEFRGSERIVLKRHPNYFLNPRPWLDEYRIIVITEGSSLLAAFRSGQHDVNGAFLSKADAELLMESDDYIVDKFPSLFYPVIHMKMRPPFNDIRVREAIDLALDRDDFINVIWSGEGLYNGPIQAPQVKWALPQEELRAFYRHDLARAKQLLTEAGFPDGFKTKMKLPQLPGAAVVGDMAVLIKEHLGRVGIDVELDEVELGAFITSTILPGNFDLAFFPNLPYAEPDRPLSFYHSLGVTGTGNWTNYTNPELDKLIDAQAEEYDVEKRREIILQAQRMILPEHGPQLTLPSSFAYAARWKHVHVATAVTSLGLEPLPDAGPFGADVWVDNV</sequence>
<dbReference type="PANTHER" id="PTHR30290:SF9">
    <property type="entry name" value="OLIGOPEPTIDE-BINDING PROTEIN APPA"/>
    <property type="match status" value="1"/>
</dbReference>
<dbReference type="InterPro" id="IPR039424">
    <property type="entry name" value="SBP_5"/>
</dbReference>
<reference evidence="5" key="1">
    <citation type="journal article" date="2015" name="Nature">
        <title>Complex archaea that bridge the gap between prokaryotes and eukaryotes.</title>
        <authorList>
            <person name="Spang A."/>
            <person name="Saw J.H."/>
            <person name="Jorgensen S.L."/>
            <person name="Zaremba-Niedzwiedzka K."/>
            <person name="Martijn J."/>
            <person name="Lind A.E."/>
            <person name="van Eijk R."/>
            <person name="Schleper C."/>
            <person name="Guy L."/>
            <person name="Ettema T.J."/>
        </authorList>
    </citation>
    <scope>NUCLEOTIDE SEQUENCE</scope>
</reference>
<dbReference type="Gene3D" id="3.10.105.10">
    <property type="entry name" value="Dipeptide-binding Protein, Domain 3"/>
    <property type="match status" value="1"/>
</dbReference>
<accession>A0A0F9IZW3</accession>
<evidence type="ECO:0000256" key="2">
    <source>
        <dbReference type="ARBA" id="ARBA00022448"/>
    </source>
</evidence>
<keyword evidence="2" id="KW-0813">Transport</keyword>
<name>A0A0F9IZW3_9ZZZZ</name>
<organism evidence="5">
    <name type="scientific">marine sediment metagenome</name>
    <dbReference type="NCBI Taxonomy" id="412755"/>
    <lineage>
        <taxon>unclassified sequences</taxon>
        <taxon>metagenomes</taxon>
        <taxon>ecological metagenomes</taxon>
    </lineage>
</organism>
<dbReference type="CDD" id="cd00995">
    <property type="entry name" value="PBP2_NikA_DppA_OppA_like"/>
    <property type="match status" value="1"/>
</dbReference>
<protein>
    <recommendedName>
        <fullName evidence="4">Solute-binding protein family 5 domain-containing protein</fullName>
    </recommendedName>
</protein>
<dbReference type="InterPro" id="IPR000914">
    <property type="entry name" value="SBP_5_dom"/>
</dbReference>
<gene>
    <name evidence="5" type="ORF">LCGC14_1516670</name>
</gene>
<dbReference type="AlphaFoldDB" id="A0A0F9IZW3"/>
<dbReference type="Pfam" id="PF00496">
    <property type="entry name" value="SBP_bac_5"/>
    <property type="match status" value="1"/>
</dbReference>
<comment type="similarity">
    <text evidence="1">Belongs to the bacterial solute-binding protein 5 family.</text>
</comment>
<evidence type="ECO:0000256" key="1">
    <source>
        <dbReference type="ARBA" id="ARBA00005695"/>
    </source>
</evidence>
<dbReference type="Gene3D" id="3.90.76.10">
    <property type="entry name" value="Dipeptide-binding Protein, Domain 1"/>
    <property type="match status" value="1"/>
</dbReference>
<evidence type="ECO:0000259" key="4">
    <source>
        <dbReference type="Pfam" id="PF00496"/>
    </source>
</evidence>